<sequence>MLKVSQILVIALGLLLAGVGITGCGQRGSLYLPTEPAAANRATLPDLLVPGSRTPSSTPSNTPPNTAPSNAAPAPAPAAGSPEAKPTESTK</sequence>
<keyword evidence="3" id="KW-0472">Membrane</keyword>
<evidence type="ECO:0000313" key="8">
    <source>
        <dbReference type="EMBL" id="MEJ8820677.1"/>
    </source>
</evidence>
<evidence type="ECO:0000256" key="7">
    <source>
        <dbReference type="SAM" id="MobiDB-lite"/>
    </source>
</evidence>
<evidence type="ECO:0000313" key="9">
    <source>
        <dbReference type="Proteomes" id="UP001363010"/>
    </source>
</evidence>
<dbReference type="EMBL" id="JBBKZV010000001">
    <property type="protein sequence ID" value="MEJ8820677.1"/>
    <property type="molecule type" value="Genomic_DNA"/>
</dbReference>
<evidence type="ECO:0000256" key="5">
    <source>
        <dbReference type="ARBA" id="ARBA00023237"/>
    </source>
</evidence>
<keyword evidence="5" id="KW-0998">Cell outer membrane</keyword>
<keyword evidence="6 8" id="KW-0449">Lipoprotein</keyword>
<feature type="compositionally biased region" description="Low complexity" evidence="7">
    <location>
        <begin position="67"/>
        <end position="79"/>
    </location>
</feature>
<dbReference type="PROSITE" id="PS51257">
    <property type="entry name" value="PROKAR_LIPOPROTEIN"/>
    <property type="match status" value="1"/>
</dbReference>
<name>A0ABU8VSH5_9BURK</name>
<dbReference type="Proteomes" id="UP001363010">
    <property type="component" value="Unassembled WGS sequence"/>
</dbReference>
<keyword evidence="4" id="KW-0564">Palmitate</keyword>
<evidence type="ECO:0000256" key="4">
    <source>
        <dbReference type="ARBA" id="ARBA00023139"/>
    </source>
</evidence>
<reference evidence="8 9" key="1">
    <citation type="submission" date="2024-03" db="EMBL/GenBank/DDBJ databases">
        <title>Novel species of the genus Variovorax.</title>
        <authorList>
            <person name="Liu Q."/>
            <person name="Xin Y.-H."/>
        </authorList>
    </citation>
    <scope>NUCLEOTIDE SEQUENCE [LARGE SCALE GENOMIC DNA]</scope>
    <source>
        <strain evidence="8 9">KACC 18501</strain>
    </source>
</reference>
<comment type="caution">
    <text evidence="8">The sequence shown here is derived from an EMBL/GenBank/DDBJ whole genome shotgun (WGS) entry which is preliminary data.</text>
</comment>
<evidence type="ECO:0000256" key="2">
    <source>
        <dbReference type="ARBA" id="ARBA00022729"/>
    </source>
</evidence>
<dbReference type="InterPro" id="IPR032831">
    <property type="entry name" value="LptM_cons"/>
</dbReference>
<proteinExistence type="predicted"/>
<gene>
    <name evidence="8" type="ORF">WKW80_01340</name>
</gene>
<evidence type="ECO:0000256" key="6">
    <source>
        <dbReference type="ARBA" id="ARBA00023288"/>
    </source>
</evidence>
<dbReference type="NCBIfam" id="NF047847">
    <property type="entry name" value="SS_mature_LptM"/>
    <property type="match status" value="1"/>
</dbReference>
<keyword evidence="2" id="KW-0732">Signal</keyword>
<dbReference type="RefSeq" id="WP_340361724.1">
    <property type="nucleotide sequence ID" value="NZ_JBBKZV010000001.1"/>
</dbReference>
<organism evidence="8 9">
    <name type="scientific">Variovorax humicola</name>
    <dbReference type="NCBI Taxonomy" id="1769758"/>
    <lineage>
        <taxon>Bacteria</taxon>
        <taxon>Pseudomonadati</taxon>
        <taxon>Pseudomonadota</taxon>
        <taxon>Betaproteobacteria</taxon>
        <taxon>Burkholderiales</taxon>
        <taxon>Comamonadaceae</taxon>
        <taxon>Variovorax</taxon>
    </lineage>
</organism>
<protein>
    <submittedName>
        <fullName evidence="8">Lipoprotein</fullName>
    </submittedName>
</protein>
<comment type="subcellular location">
    <subcellularLocation>
        <location evidence="1">Cell outer membrane</location>
        <topology evidence="1">Lipid-anchor</topology>
    </subcellularLocation>
</comment>
<keyword evidence="9" id="KW-1185">Reference proteome</keyword>
<evidence type="ECO:0000256" key="3">
    <source>
        <dbReference type="ARBA" id="ARBA00023136"/>
    </source>
</evidence>
<evidence type="ECO:0000256" key="1">
    <source>
        <dbReference type="ARBA" id="ARBA00004459"/>
    </source>
</evidence>
<accession>A0ABU8VSH5</accession>
<feature type="region of interest" description="Disordered" evidence="7">
    <location>
        <begin position="42"/>
        <end position="91"/>
    </location>
</feature>